<dbReference type="AlphaFoldDB" id="A0A3L6TCY3"/>
<evidence type="ECO:0000256" key="1">
    <source>
        <dbReference type="SAM" id="MobiDB-lite"/>
    </source>
</evidence>
<dbReference type="InterPro" id="IPR005174">
    <property type="entry name" value="KIB1-4_b-propeller"/>
</dbReference>
<dbReference type="OrthoDB" id="619048at2759"/>
<evidence type="ECO:0000313" key="4">
    <source>
        <dbReference type="Proteomes" id="UP000275267"/>
    </source>
</evidence>
<dbReference type="PANTHER" id="PTHR33165:SF63">
    <property type="entry name" value="OS03G0792300 PROTEIN"/>
    <property type="match status" value="1"/>
</dbReference>
<feature type="domain" description="KIB1-4 beta-propeller" evidence="2">
    <location>
        <begin position="456"/>
        <end position="658"/>
    </location>
</feature>
<protein>
    <recommendedName>
        <fullName evidence="2">KIB1-4 beta-propeller domain-containing protein</fullName>
    </recommendedName>
</protein>
<comment type="caution">
    <text evidence="3">The sequence shown here is derived from an EMBL/GenBank/DDBJ whole genome shotgun (WGS) entry which is preliminary data.</text>
</comment>
<dbReference type="EMBL" id="PQIB02000002">
    <property type="protein sequence ID" value="RLN35378.1"/>
    <property type="molecule type" value="Genomic_DNA"/>
</dbReference>
<dbReference type="STRING" id="4540.A0A3L6TCY3"/>
<reference evidence="4" key="1">
    <citation type="journal article" date="2019" name="Nat. Commun.">
        <title>The genome of broomcorn millet.</title>
        <authorList>
            <person name="Zou C."/>
            <person name="Miki D."/>
            <person name="Li D."/>
            <person name="Tang Q."/>
            <person name="Xiao L."/>
            <person name="Rajput S."/>
            <person name="Deng P."/>
            <person name="Jia W."/>
            <person name="Huang R."/>
            <person name="Zhang M."/>
            <person name="Sun Y."/>
            <person name="Hu J."/>
            <person name="Fu X."/>
            <person name="Schnable P.S."/>
            <person name="Li F."/>
            <person name="Zhang H."/>
            <person name="Feng B."/>
            <person name="Zhu X."/>
            <person name="Liu R."/>
            <person name="Schnable J.C."/>
            <person name="Zhu J.-K."/>
            <person name="Zhang H."/>
        </authorList>
    </citation>
    <scope>NUCLEOTIDE SEQUENCE [LARGE SCALE GENOMIC DNA]</scope>
</reference>
<dbReference type="Proteomes" id="UP000275267">
    <property type="component" value="Unassembled WGS sequence"/>
</dbReference>
<accession>A0A3L6TCY3</accession>
<dbReference type="Pfam" id="PF03478">
    <property type="entry name" value="Beta-prop_KIB1-4"/>
    <property type="match status" value="2"/>
</dbReference>
<name>A0A3L6TCY3_PANMI</name>
<gene>
    <name evidence="3" type="ORF">C2845_PM03G10760</name>
</gene>
<proteinExistence type="predicted"/>
<sequence>MAPETRAKRARTGLADPPPASPGSSPLHSDWGWASLTSGPAGLIAERLLSSDVSGYVRFRAVCAAWRASCADPRAQGVADRRFHPRRWLMLPRAYSRRGRRRFLNVSTGECVHARIPDLRSNYFLGTTAEGFIVLCRKDDHVVQLLNPLTGQLTDFPCAATMLDTLWVDLRLKFFITVHSAGLADDSTVALLYNSSDLAVAKPGDERWTLFPVDLMCRSIMPSVLLYAGRLYCVNHKSISVVETTAANQQPRLAPVADHRLAGWMYPVYDDEGGLILVHRNTARGDRSPERYTTYQAKLDTGAVVPVRGLGGRALFLSRGRSVSVSAKISSSISTDTVYACDYVLRATGCSTRIAGERNAHHYTLPLVAGSSSSSSDDGRDWANGLSAGPAGLIAERVLSDDVAGYVRFRAVCAAWRASCADPRAHDVFDRRFHPRRWTMIPPRSSSSVHSRRAFVNASTGECIHVRLPDLRRGHYLFGPTAEGLVVLCRKDTLAVQLHNPLTGQRASLPRATSLLFPTSASKAYRINGDFRVRNAGLAGGSAVALHYGNSAVAVARPGDECWTQLGPVDNFKSAVSFAGRFYCVTFESISVLEAAASQPPRLVVAVDLKPHCGGYLWSDMVHLVDKDGELVLVHCVLNPTSTNFCGRYTAYRVNLDKGDMGGHTQVWVNRAARLVHGNRSLNLDACHGRFSIRCRWHCVRVL</sequence>
<evidence type="ECO:0000259" key="2">
    <source>
        <dbReference type="Pfam" id="PF03478"/>
    </source>
</evidence>
<keyword evidence="4" id="KW-1185">Reference proteome</keyword>
<organism evidence="3 4">
    <name type="scientific">Panicum miliaceum</name>
    <name type="common">Proso millet</name>
    <name type="synonym">Broomcorn millet</name>
    <dbReference type="NCBI Taxonomy" id="4540"/>
    <lineage>
        <taxon>Eukaryota</taxon>
        <taxon>Viridiplantae</taxon>
        <taxon>Streptophyta</taxon>
        <taxon>Embryophyta</taxon>
        <taxon>Tracheophyta</taxon>
        <taxon>Spermatophyta</taxon>
        <taxon>Magnoliopsida</taxon>
        <taxon>Liliopsida</taxon>
        <taxon>Poales</taxon>
        <taxon>Poaceae</taxon>
        <taxon>PACMAD clade</taxon>
        <taxon>Panicoideae</taxon>
        <taxon>Panicodae</taxon>
        <taxon>Paniceae</taxon>
        <taxon>Panicinae</taxon>
        <taxon>Panicum</taxon>
        <taxon>Panicum sect. Panicum</taxon>
    </lineage>
</organism>
<feature type="region of interest" description="Disordered" evidence="1">
    <location>
        <begin position="1"/>
        <end position="27"/>
    </location>
</feature>
<feature type="domain" description="KIB1-4 beta-propeller" evidence="2">
    <location>
        <begin position="103"/>
        <end position="351"/>
    </location>
</feature>
<dbReference type="PANTHER" id="PTHR33165">
    <property type="entry name" value="F-BOX DOMAIN CONTAINING PROTEIN-LIKE-RELATED"/>
    <property type="match status" value="1"/>
</dbReference>
<evidence type="ECO:0000313" key="3">
    <source>
        <dbReference type="EMBL" id="RLN35378.1"/>
    </source>
</evidence>